<dbReference type="HOGENOM" id="CLU_2766610_0_0_11"/>
<comment type="caution">
    <text evidence="2">The sequence shown here is derived from an EMBL/GenBank/DDBJ whole genome shotgun (WGS) entry which is preliminary data.</text>
</comment>
<keyword evidence="1" id="KW-0812">Transmembrane</keyword>
<name>A7BAL8_9ACTO</name>
<dbReference type="eggNOG" id="COG1757">
    <property type="taxonomic scope" value="Bacteria"/>
</dbReference>
<organism evidence="2 3">
    <name type="scientific">Schaalia dentiphila ATCC 17982</name>
    <dbReference type="NCBI Taxonomy" id="411466"/>
    <lineage>
        <taxon>Bacteria</taxon>
        <taxon>Bacillati</taxon>
        <taxon>Actinomycetota</taxon>
        <taxon>Actinomycetes</taxon>
        <taxon>Actinomycetales</taxon>
        <taxon>Actinomycetaceae</taxon>
        <taxon>Schaalia</taxon>
        <taxon>Schaalia dentiphila</taxon>
    </lineage>
</organism>
<protein>
    <submittedName>
        <fullName evidence="2">Uncharacterized protein</fullName>
    </submittedName>
</protein>
<dbReference type="EMBL" id="AAYI02000004">
    <property type="protein sequence ID" value="EDN80242.1"/>
    <property type="molecule type" value="Genomic_DNA"/>
</dbReference>
<sequence length="69" mass="7553">MFDETITRWGTHSAKWDLLAGTLGVATLAYMPWAISNWIAIFFALVWAATGIGIAKLTPEEQKALEAEG</sequence>
<keyword evidence="1" id="KW-1133">Transmembrane helix</keyword>
<keyword evidence="1" id="KW-0472">Membrane</keyword>
<dbReference type="AlphaFoldDB" id="A7BAL8"/>
<gene>
    <name evidence="2" type="ORF">ACTODO_00682</name>
</gene>
<dbReference type="Proteomes" id="UP000003553">
    <property type="component" value="Unassembled WGS sequence"/>
</dbReference>
<proteinExistence type="predicted"/>
<evidence type="ECO:0000313" key="2">
    <source>
        <dbReference type="EMBL" id="EDN80242.1"/>
    </source>
</evidence>
<dbReference type="RefSeq" id="WP_003791273.1">
    <property type="nucleotide sequence ID" value="NZ_DS264586.1"/>
</dbReference>
<evidence type="ECO:0000256" key="1">
    <source>
        <dbReference type="SAM" id="Phobius"/>
    </source>
</evidence>
<keyword evidence="3" id="KW-1185">Reference proteome</keyword>
<evidence type="ECO:0000313" key="3">
    <source>
        <dbReference type="Proteomes" id="UP000003553"/>
    </source>
</evidence>
<reference evidence="2" key="2">
    <citation type="submission" date="2015-05" db="EMBL/GenBank/DDBJ databases">
        <title>Draft genome sequence of Actinomyces odontolyticus (ATCC 17982).</title>
        <authorList>
            <person name="Sudarsanam P."/>
            <person name="Ley R."/>
            <person name="Guruge J."/>
            <person name="Turnbaugh P.J."/>
            <person name="Mahowald M."/>
            <person name="Liep D."/>
            <person name="Gordon J."/>
        </authorList>
    </citation>
    <scope>NUCLEOTIDE SEQUENCE</scope>
    <source>
        <strain evidence="2">ATCC 17982</strain>
    </source>
</reference>
<accession>A7BAL8</accession>
<feature type="transmembrane region" description="Helical" evidence="1">
    <location>
        <begin position="35"/>
        <end position="55"/>
    </location>
</feature>
<reference evidence="2" key="1">
    <citation type="submission" date="2007-04" db="EMBL/GenBank/DDBJ databases">
        <authorList>
            <person name="Fulton L."/>
            <person name="Clifton S."/>
            <person name="Fulton B."/>
            <person name="Xu J."/>
            <person name="Minx P."/>
            <person name="Pepin K.H."/>
            <person name="Johnson M."/>
            <person name="Thiruvilangam P."/>
            <person name="Bhonagiri V."/>
            <person name="Nash W.E."/>
            <person name="Mardis E.R."/>
            <person name="Wilson R.K."/>
        </authorList>
    </citation>
    <scope>NUCLEOTIDE SEQUENCE [LARGE SCALE GENOMIC DNA]</scope>
    <source>
        <strain evidence="2">ATCC 17982</strain>
    </source>
</reference>